<proteinExistence type="predicted"/>
<keyword evidence="2" id="KW-1185">Reference proteome</keyword>
<dbReference type="EMBL" id="CP088155">
    <property type="protein sequence ID" value="WYM97135.1"/>
    <property type="molecule type" value="Genomic_DNA"/>
</dbReference>
<name>A0ABZ2TLA2_9BACT</name>
<sequence>MQKKKIILTIFDEFYQIKSEEKNTFKKAFHPIFDYLFNMCPNSLLKMNNNVKLTNELIKHIKNLCPNKNIMLVNNNFSPNPKTSIRQITKELMLNVDRIDFGIINYPIFTNNNNSKESIKIIELLDEQLEIILNYVIAHQDEITWFIIINHKNKNSNFNNLDNLITFISTDKIISLKDGKSEDIIPTILDYLDILKPKEMKGNSLILKKE</sequence>
<protein>
    <submittedName>
        <fullName evidence="1">Uncharacterized protein</fullName>
    </submittedName>
</protein>
<evidence type="ECO:0000313" key="1">
    <source>
        <dbReference type="EMBL" id="WYM97135.1"/>
    </source>
</evidence>
<dbReference type="InterPro" id="IPR017850">
    <property type="entry name" value="Alkaline_phosphatase_core_sf"/>
</dbReference>
<organism evidence="1 2">
    <name type="scientific">Metamycoplasma faucium</name>
    <dbReference type="NCBI Taxonomy" id="56142"/>
    <lineage>
        <taxon>Bacteria</taxon>
        <taxon>Bacillati</taxon>
        <taxon>Mycoplasmatota</taxon>
        <taxon>Mycoplasmoidales</taxon>
        <taxon>Metamycoplasmataceae</taxon>
        <taxon>Metamycoplasma</taxon>
    </lineage>
</organism>
<evidence type="ECO:0000313" key="2">
    <source>
        <dbReference type="Proteomes" id="UP001622612"/>
    </source>
</evidence>
<dbReference type="RefSeq" id="WP_405311406.1">
    <property type="nucleotide sequence ID" value="NZ_CP088155.1"/>
</dbReference>
<dbReference type="Gene3D" id="3.40.720.10">
    <property type="entry name" value="Alkaline Phosphatase, subunit A"/>
    <property type="match status" value="1"/>
</dbReference>
<accession>A0ABZ2TLA2</accession>
<dbReference type="Proteomes" id="UP001622612">
    <property type="component" value="Chromosome"/>
</dbReference>
<gene>
    <name evidence="1" type="ORF">LQ356_02955</name>
</gene>
<reference evidence="1" key="1">
    <citation type="submission" date="2021-11" db="EMBL/GenBank/DDBJ databases">
        <title>The first genome sequence of unculturable Mycoplasma faucium obtained by de novo assembly of metagenomic reads.</title>
        <authorList>
            <person name="Sabat A.J."/>
            <person name="Bathoorn E."/>
            <person name="Akkerboom V."/>
            <person name="Friedrich A.W."/>
        </authorList>
    </citation>
    <scope>NUCLEOTIDE SEQUENCE [LARGE SCALE GENOMIC DNA]</scope>
    <source>
        <strain evidence="1">UMCG-MFM1</strain>
    </source>
</reference>
<dbReference type="SUPFAM" id="SSF53649">
    <property type="entry name" value="Alkaline phosphatase-like"/>
    <property type="match status" value="1"/>
</dbReference>